<name>A0A8D8RG23_9HEMI</name>
<comment type="catalytic activity">
    <reaction evidence="1">
        <text>a long-chain fatty acyl-CoA + 2 NADPH + 2 H(+) = a long-chain primary fatty alcohol + 2 NADP(+) + CoA</text>
        <dbReference type="Rhea" id="RHEA:52716"/>
        <dbReference type="ChEBI" id="CHEBI:15378"/>
        <dbReference type="ChEBI" id="CHEBI:57287"/>
        <dbReference type="ChEBI" id="CHEBI:57783"/>
        <dbReference type="ChEBI" id="CHEBI:58349"/>
        <dbReference type="ChEBI" id="CHEBI:77396"/>
        <dbReference type="ChEBI" id="CHEBI:83139"/>
        <dbReference type="EC" id="1.2.1.84"/>
    </reaction>
</comment>
<evidence type="ECO:0000259" key="2">
    <source>
        <dbReference type="Pfam" id="PF07993"/>
    </source>
</evidence>
<sequence length="117" mass="13237">MARGFCDHPCLVSKSCLQILSTEMTPQPHYPCLEDFYRGGHIFITGATGFLGKLLLYTLLSKFSEIDTLYILVRERGGLSIEKRIDSCIFESMVSQQTVVHVKSRPTLCVRFSIMDV</sequence>
<keyword evidence="1" id="KW-0443">Lipid metabolism</keyword>
<evidence type="ECO:0000313" key="3">
    <source>
        <dbReference type="EMBL" id="CAG6647997.1"/>
    </source>
</evidence>
<organism evidence="3">
    <name type="scientific">Cacopsylla melanoneura</name>
    <dbReference type="NCBI Taxonomy" id="428564"/>
    <lineage>
        <taxon>Eukaryota</taxon>
        <taxon>Metazoa</taxon>
        <taxon>Ecdysozoa</taxon>
        <taxon>Arthropoda</taxon>
        <taxon>Hexapoda</taxon>
        <taxon>Insecta</taxon>
        <taxon>Pterygota</taxon>
        <taxon>Neoptera</taxon>
        <taxon>Paraneoptera</taxon>
        <taxon>Hemiptera</taxon>
        <taxon>Sternorrhyncha</taxon>
        <taxon>Psylloidea</taxon>
        <taxon>Psyllidae</taxon>
        <taxon>Psyllinae</taxon>
        <taxon>Cacopsylla</taxon>
    </lineage>
</organism>
<dbReference type="EMBL" id="HBUF01149853">
    <property type="protein sequence ID" value="CAG6647997.1"/>
    <property type="molecule type" value="Transcribed_RNA"/>
</dbReference>
<dbReference type="Gene3D" id="3.40.50.720">
    <property type="entry name" value="NAD(P)-binding Rossmann-like Domain"/>
    <property type="match status" value="1"/>
</dbReference>
<dbReference type="GO" id="GO:0102965">
    <property type="term" value="F:alcohol-forming long-chain fatty acyl-CoA reductase activity"/>
    <property type="evidence" value="ECO:0007669"/>
    <property type="project" value="UniProtKB-EC"/>
</dbReference>
<dbReference type="EC" id="1.2.1.84" evidence="1"/>
<dbReference type="InterPro" id="IPR013120">
    <property type="entry name" value="FAR_NAD-bd"/>
</dbReference>
<comment type="similarity">
    <text evidence="1">Belongs to the fatty acyl-CoA reductase family.</text>
</comment>
<protein>
    <recommendedName>
        <fullName evidence="1">Fatty acyl-CoA reductase</fullName>
        <ecNumber evidence="1">1.2.1.84</ecNumber>
    </recommendedName>
</protein>
<keyword evidence="1" id="KW-0560">Oxidoreductase</keyword>
<dbReference type="GO" id="GO:0080019">
    <property type="term" value="F:alcohol-forming very long-chain fatty acyl-CoA reductase activity"/>
    <property type="evidence" value="ECO:0007669"/>
    <property type="project" value="InterPro"/>
</dbReference>
<dbReference type="PANTHER" id="PTHR11011">
    <property type="entry name" value="MALE STERILITY PROTEIN 2-RELATED"/>
    <property type="match status" value="1"/>
</dbReference>
<reference evidence="3" key="1">
    <citation type="submission" date="2021-05" db="EMBL/GenBank/DDBJ databases">
        <authorList>
            <person name="Alioto T."/>
            <person name="Alioto T."/>
            <person name="Gomez Garrido J."/>
        </authorList>
    </citation>
    <scope>NUCLEOTIDE SEQUENCE</scope>
</reference>
<keyword evidence="1" id="KW-0521">NADP</keyword>
<dbReference type="AlphaFoldDB" id="A0A8D8RG23"/>
<evidence type="ECO:0000256" key="1">
    <source>
        <dbReference type="RuleBase" id="RU363097"/>
    </source>
</evidence>
<keyword evidence="1" id="KW-0444">Lipid biosynthesis</keyword>
<comment type="function">
    <text evidence="1">Catalyzes the reduction of fatty acyl-CoA to fatty alcohols.</text>
</comment>
<feature type="domain" description="Thioester reductase (TE)" evidence="2">
    <location>
        <begin position="44"/>
        <end position="98"/>
    </location>
</feature>
<dbReference type="Pfam" id="PF07993">
    <property type="entry name" value="NAD_binding_4"/>
    <property type="match status" value="1"/>
</dbReference>
<dbReference type="InterPro" id="IPR026055">
    <property type="entry name" value="FAR"/>
</dbReference>
<dbReference type="SUPFAM" id="SSF51735">
    <property type="entry name" value="NAD(P)-binding Rossmann-fold domains"/>
    <property type="match status" value="1"/>
</dbReference>
<dbReference type="GO" id="GO:1901568">
    <property type="term" value="P:fatty acid derivative metabolic process"/>
    <property type="evidence" value="ECO:0007669"/>
    <property type="project" value="UniProtKB-ARBA"/>
</dbReference>
<dbReference type="InterPro" id="IPR036291">
    <property type="entry name" value="NAD(P)-bd_dom_sf"/>
</dbReference>
<proteinExistence type="inferred from homology"/>
<accession>A0A8D8RG23</accession>